<feature type="region of interest" description="Disordered" evidence="1">
    <location>
        <begin position="1"/>
        <end position="26"/>
    </location>
</feature>
<evidence type="ECO:0000256" key="1">
    <source>
        <dbReference type="SAM" id="MobiDB-lite"/>
    </source>
</evidence>
<organism evidence="2 3">
    <name type="scientific">Stereocaulon virgatum</name>
    <dbReference type="NCBI Taxonomy" id="373712"/>
    <lineage>
        <taxon>Eukaryota</taxon>
        <taxon>Fungi</taxon>
        <taxon>Dikarya</taxon>
        <taxon>Ascomycota</taxon>
        <taxon>Pezizomycotina</taxon>
        <taxon>Lecanoromycetes</taxon>
        <taxon>OSLEUM clade</taxon>
        <taxon>Lecanoromycetidae</taxon>
        <taxon>Lecanorales</taxon>
        <taxon>Lecanorineae</taxon>
        <taxon>Stereocaulaceae</taxon>
        <taxon>Stereocaulon</taxon>
    </lineage>
</organism>
<name>A0ABR4AH38_9LECA</name>
<gene>
    <name evidence="2" type="ORF">N7G274_002606</name>
</gene>
<comment type="caution">
    <text evidence="2">The sequence shown here is derived from an EMBL/GenBank/DDBJ whole genome shotgun (WGS) entry which is preliminary data.</text>
</comment>
<protein>
    <submittedName>
        <fullName evidence="2">Uncharacterized protein</fullName>
    </submittedName>
</protein>
<reference evidence="2 3" key="1">
    <citation type="submission" date="2024-09" db="EMBL/GenBank/DDBJ databases">
        <title>Rethinking Asexuality: The Enigmatic Case of Functional Sexual Genes in Lepraria (Stereocaulaceae).</title>
        <authorList>
            <person name="Doellman M."/>
            <person name="Sun Y."/>
            <person name="Barcenas-Pena A."/>
            <person name="Lumbsch H.T."/>
            <person name="Grewe F."/>
        </authorList>
    </citation>
    <scope>NUCLEOTIDE SEQUENCE [LARGE SCALE GENOMIC DNA]</scope>
    <source>
        <strain evidence="2 3">Mercado 3170</strain>
    </source>
</reference>
<dbReference type="EMBL" id="JBEFKJ010000008">
    <property type="protein sequence ID" value="KAL2044831.1"/>
    <property type="molecule type" value="Genomic_DNA"/>
</dbReference>
<feature type="compositionally biased region" description="Polar residues" evidence="1">
    <location>
        <begin position="1"/>
        <end position="16"/>
    </location>
</feature>
<evidence type="ECO:0000313" key="2">
    <source>
        <dbReference type="EMBL" id="KAL2044831.1"/>
    </source>
</evidence>
<evidence type="ECO:0000313" key="3">
    <source>
        <dbReference type="Proteomes" id="UP001590950"/>
    </source>
</evidence>
<dbReference type="Proteomes" id="UP001590950">
    <property type="component" value="Unassembled WGS sequence"/>
</dbReference>
<sequence length="249" mass="27926">MSGNSVMAPRNESTGLTEEKPSRKAVRKELNDMFNERSAAQQEFDDLDNIYREQLADYKVAFAKGETVQTQSEFDVGYFMDCRSATRRLIEAEESFAEAKSRALAIGAVGSTFDQPQYGNCMDQWENQSETAEELLERNALCVWSFVGEWVVSLADTERVAESHLTEVDDWDTRSISLGESRSVAADVEMYRDKIESWRESCISSASKCWAKSTQRCGSSSIGMSVLCTLSVIQNDTYVVLNLCSFVVP</sequence>
<feature type="compositionally biased region" description="Basic and acidic residues" evidence="1">
    <location>
        <begin position="17"/>
        <end position="26"/>
    </location>
</feature>
<accession>A0ABR4AH38</accession>
<keyword evidence="3" id="KW-1185">Reference proteome</keyword>
<proteinExistence type="predicted"/>